<reference evidence="2" key="1">
    <citation type="submission" date="2020-02" db="EMBL/GenBank/DDBJ databases">
        <authorList>
            <person name="Meier V. D."/>
        </authorList>
    </citation>
    <scope>NUCLEOTIDE SEQUENCE</scope>
    <source>
        <strain evidence="2">AVDCRST_MAG78</strain>
    </source>
</reference>
<proteinExistence type="predicted"/>
<feature type="region of interest" description="Disordered" evidence="1">
    <location>
        <begin position="230"/>
        <end position="285"/>
    </location>
</feature>
<feature type="non-terminal residue" evidence="2">
    <location>
        <position position="285"/>
    </location>
</feature>
<feature type="compositionally biased region" description="Basic and acidic residues" evidence="1">
    <location>
        <begin position="91"/>
        <end position="103"/>
    </location>
</feature>
<feature type="region of interest" description="Disordered" evidence="1">
    <location>
        <begin position="138"/>
        <end position="208"/>
    </location>
</feature>
<protein>
    <submittedName>
        <fullName evidence="2">Putative membrane protein</fullName>
    </submittedName>
</protein>
<accession>A0A6J4PZE5</accession>
<feature type="region of interest" description="Disordered" evidence="1">
    <location>
        <begin position="1"/>
        <end position="45"/>
    </location>
</feature>
<evidence type="ECO:0000256" key="1">
    <source>
        <dbReference type="SAM" id="MobiDB-lite"/>
    </source>
</evidence>
<feature type="non-terminal residue" evidence="2">
    <location>
        <position position="1"/>
    </location>
</feature>
<sequence>DQIYEPTQASRGPAQELAARRPDSGAGRPAGQRGPAPPAPLVAGRVPDRCGLLLDSGLHPGYCGARSRSALTHSHPAHRAADPLRGPADVPPRRRGEPARARFDLDAREASLVLEGQAVRARPTGLRGDRLAGYDHPLCGGRHGPHRRESTGAGVLRRPPGRHHPRAVGGARRGLPQGFQRSHRPRGPPGRGVPVTQPGSRGRRLLRDRCEPPNHHQLAELAAHQLREPAGDDHRVSGGVPAARARSLGLRNRREHDAARAWGARGQTRAPRGPHPQHAQDADHS</sequence>
<feature type="region of interest" description="Disordered" evidence="1">
    <location>
        <begin position="62"/>
        <end position="103"/>
    </location>
</feature>
<feature type="compositionally biased region" description="Low complexity" evidence="1">
    <location>
        <begin position="25"/>
        <end position="34"/>
    </location>
</feature>
<organism evidence="2">
    <name type="scientific">uncultured Rubrobacteraceae bacterium</name>
    <dbReference type="NCBI Taxonomy" id="349277"/>
    <lineage>
        <taxon>Bacteria</taxon>
        <taxon>Bacillati</taxon>
        <taxon>Actinomycetota</taxon>
        <taxon>Rubrobacteria</taxon>
        <taxon>Rubrobacterales</taxon>
        <taxon>Rubrobacteraceae</taxon>
        <taxon>environmental samples</taxon>
    </lineage>
</organism>
<dbReference type="AlphaFoldDB" id="A0A6J4PZE5"/>
<dbReference type="EMBL" id="CADCVB010000093">
    <property type="protein sequence ID" value="CAA9426084.1"/>
    <property type="molecule type" value="Genomic_DNA"/>
</dbReference>
<feature type="compositionally biased region" description="Polar residues" evidence="1">
    <location>
        <begin position="1"/>
        <end position="10"/>
    </location>
</feature>
<evidence type="ECO:0000313" key="2">
    <source>
        <dbReference type="EMBL" id="CAA9426084.1"/>
    </source>
</evidence>
<gene>
    <name evidence="2" type="ORF">AVDCRST_MAG78-1312</name>
</gene>
<name>A0A6J4PZE5_9ACTN</name>